<sequence length="229" mass="25434">MVHSKQLLTGLFSLLLLSMTSCQDRGKKKGDEKPTEKEPKTEMVKAPEGIISLVNSKLIYDNYTENRVGIIEEYERRTRQSPEFKVARFVDFDYKTIRQYLDYVDQEAKKAGVEKVTKLRIYFANYPDEEVFGDKKVVHPKQNTVFLVPTLYQDGQNYGFFIGADGKAELVKNVVGAKGQGMGSTHSDQTQSYAGFAPNFSAAPPNPYQGGGSLTLNGGNSGPPPPGDY</sequence>
<reference evidence="2 3" key="1">
    <citation type="submission" date="2015-03" db="EMBL/GenBank/DDBJ databases">
        <title>Complete genome sequence of Muricauda lutaonensis CC-HSB-11T, isolated from a coastal hot spring.</title>
        <authorList>
            <person name="Kim K.M."/>
        </authorList>
    </citation>
    <scope>NUCLEOTIDE SEQUENCE [LARGE SCALE GENOMIC DNA]</scope>
    <source>
        <strain evidence="2 3">CC-HSB-11</strain>
    </source>
</reference>
<keyword evidence="3" id="KW-1185">Reference proteome</keyword>
<feature type="compositionally biased region" description="Polar residues" evidence="1">
    <location>
        <begin position="183"/>
        <end position="193"/>
    </location>
</feature>
<dbReference type="RefSeq" id="WP_157517967.1">
    <property type="nucleotide sequence ID" value="NZ_CP011071.1"/>
</dbReference>
<dbReference type="KEGG" id="mlt:VC82_653"/>
<evidence type="ECO:0008006" key="4">
    <source>
        <dbReference type="Google" id="ProtNLM"/>
    </source>
</evidence>
<protein>
    <recommendedName>
        <fullName evidence="4">Lipoprotein</fullName>
    </recommendedName>
</protein>
<feature type="compositionally biased region" description="Low complexity" evidence="1">
    <location>
        <begin position="194"/>
        <end position="203"/>
    </location>
</feature>
<accession>A0A0D5YQW7</accession>
<gene>
    <name evidence="2" type="ORF">VC82_653</name>
</gene>
<evidence type="ECO:0000313" key="2">
    <source>
        <dbReference type="EMBL" id="AKA34319.1"/>
    </source>
</evidence>
<proteinExistence type="predicted"/>
<organism evidence="2 3">
    <name type="scientific">Flagellimonas lutaonensis</name>
    <dbReference type="NCBI Taxonomy" id="516051"/>
    <lineage>
        <taxon>Bacteria</taxon>
        <taxon>Pseudomonadati</taxon>
        <taxon>Bacteroidota</taxon>
        <taxon>Flavobacteriia</taxon>
        <taxon>Flavobacteriales</taxon>
        <taxon>Flavobacteriaceae</taxon>
        <taxon>Flagellimonas</taxon>
    </lineage>
</organism>
<dbReference type="STRING" id="516051.VC82_653"/>
<dbReference type="Proteomes" id="UP000032726">
    <property type="component" value="Chromosome"/>
</dbReference>
<dbReference type="EMBL" id="CP011071">
    <property type="protein sequence ID" value="AKA34319.1"/>
    <property type="molecule type" value="Genomic_DNA"/>
</dbReference>
<evidence type="ECO:0000256" key="1">
    <source>
        <dbReference type="SAM" id="MobiDB-lite"/>
    </source>
</evidence>
<name>A0A0D5YQW7_9FLAO</name>
<evidence type="ECO:0000313" key="3">
    <source>
        <dbReference type="Proteomes" id="UP000032726"/>
    </source>
</evidence>
<dbReference type="HOGENOM" id="CLU_1292506_0_0_10"/>
<dbReference type="AlphaFoldDB" id="A0A0D5YQW7"/>
<dbReference type="PROSITE" id="PS51257">
    <property type="entry name" value="PROKAR_LIPOPROTEIN"/>
    <property type="match status" value="1"/>
</dbReference>
<dbReference type="OrthoDB" id="1427559at2"/>
<feature type="region of interest" description="Disordered" evidence="1">
    <location>
        <begin position="179"/>
        <end position="229"/>
    </location>
</feature>